<accession>A0A397W4D3</accession>
<comment type="caution">
    <text evidence="2">The sequence shown here is derived from an EMBL/GenBank/DDBJ whole genome shotgun (WGS) entry which is preliminary data.</text>
</comment>
<dbReference type="Pfam" id="PF08238">
    <property type="entry name" value="Sel1"/>
    <property type="match status" value="2"/>
</dbReference>
<comment type="similarity">
    <text evidence="1">Belongs to the sel-1 family.</text>
</comment>
<evidence type="ECO:0000313" key="2">
    <source>
        <dbReference type="EMBL" id="RIB29570.1"/>
    </source>
</evidence>
<proteinExistence type="inferred from homology"/>
<dbReference type="InterPro" id="IPR050767">
    <property type="entry name" value="Sel1_AlgK"/>
</dbReference>
<dbReference type="STRING" id="44941.A0A397W4D3"/>
<dbReference type="EMBL" id="QKWP01000035">
    <property type="protein sequence ID" value="RIB29570.1"/>
    <property type="molecule type" value="Genomic_DNA"/>
</dbReference>
<reference evidence="2 3" key="1">
    <citation type="submission" date="2018-06" db="EMBL/GenBank/DDBJ databases">
        <title>Comparative genomics reveals the genomic features of Rhizophagus irregularis, R. cerebriforme, R. diaphanum and Gigaspora rosea, and their symbiotic lifestyle signature.</title>
        <authorList>
            <person name="Morin E."/>
            <person name="San Clemente H."/>
            <person name="Chen E.C.H."/>
            <person name="De La Providencia I."/>
            <person name="Hainaut M."/>
            <person name="Kuo A."/>
            <person name="Kohler A."/>
            <person name="Murat C."/>
            <person name="Tang N."/>
            <person name="Roy S."/>
            <person name="Loubradou J."/>
            <person name="Henrissat B."/>
            <person name="Grigoriev I.V."/>
            <person name="Corradi N."/>
            <person name="Roux C."/>
            <person name="Martin F.M."/>
        </authorList>
    </citation>
    <scope>NUCLEOTIDE SEQUENCE [LARGE SCALE GENOMIC DNA]</scope>
    <source>
        <strain evidence="2 3">DAOM 194757</strain>
    </source>
</reference>
<dbReference type="AlphaFoldDB" id="A0A397W4D3"/>
<dbReference type="OrthoDB" id="10461954at2759"/>
<dbReference type="PANTHER" id="PTHR11102">
    <property type="entry name" value="SEL-1-LIKE PROTEIN"/>
    <property type="match status" value="1"/>
</dbReference>
<evidence type="ECO:0008006" key="4">
    <source>
        <dbReference type="Google" id="ProtNLM"/>
    </source>
</evidence>
<dbReference type="Gene3D" id="1.25.40.10">
    <property type="entry name" value="Tetratricopeptide repeat domain"/>
    <property type="match status" value="1"/>
</dbReference>
<sequence length="173" mass="20240">MSTCNNLFVKQPERIECSSDITQIANNDTQLYLEDNNVSHDLLIEMPSNNPIQINFLFCRTYPIRSFSRQRPHMCNLYKEESLKGNSELQIILASCYCYEKWVEKDEYKAFNYYQKLAEMDDSYGMYFVDVCHDNGIGVEKDEHKAFIYYQKSAEMGNISGTNTVGYCYRNGK</sequence>
<dbReference type="PANTHER" id="PTHR11102:SF160">
    <property type="entry name" value="ERAD-ASSOCIATED E3 UBIQUITIN-PROTEIN LIGASE COMPONENT HRD3"/>
    <property type="match status" value="1"/>
</dbReference>
<keyword evidence="3" id="KW-1185">Reference proteome</keyword>
<dbReference type="Proteomes" id="UP000266673">
    <property type="component" value="Unassembled WGS sequence"/>
</dbReference>
<evidence type="ECO:0000256" key="1">
    <source>
        <dbReference type="ARBA" id="ARBA00038101"/>
    </source>
</evidence>
<dbReference type="SMART" id="SM00671">
    <property type="entry name" value="SEL1"/>
    <property type="match status" value="2"/>
</dbReference>
<evidence type="ECO:0000313" key="3">
    <source>
        <dbReference type="Proteomes" id="UP000266673"/>
    </source>
</evidence>
<dbReference type="InterPro" id="IPR006597">
    <property type="entry name" value="Sel1-like"/>
</dbReference>
<name>A0A397W4D3_9GLOM</name>
<dbReference type="SUPFAM" id="SSF81901">
    <property type="entry name" value="HCP-like"/>
    <property type="match status" value="1"/>
</dbReference>
<organism evidence="2 3">
    <name type="scientific">Gigaspora rosea</name>
    <dbReference type="NCBI Taxonomy" id="44941"/>
    <lineage>
        <taxon>Eukaryota</taxon>
        <taxon>Fungi</taxon>
        <taxon>Fungi incertae sedis</taxon>
        <taxon>Mucoromycota</taxon>
        <taxon>Glomeromycotina</taxon>
        <taxon>Glomeromycetes</taxon>
        <taxon>Diversisporales</taxon>
        <taxon>Gigasporaceae</taxon>
        <taxon>Gigaspora</taxon>
    </lineage>
</organism>
<dbReference type="InterPro" id="IPR011990">
    <property type="entry name" value="TPR-like_helical_dom_sf"/>
</dbReference>
<gene>
    <name evidence="2" type="ORF">C2G38_2155061</name>
</gene>
<protein>
    <recommendedName>
        <fullName evidence="4">HCP-like protein</fullName>
    </recommendedName>
</protein>